<feature type="domain" description="Histidine kinase" evidence="9">
    <location>
        <begin position="285"/>
        <end position="535"/>
    </location>
</feature>
<dbReference type="KEGG" id="gtl:EP073_12295"/>
<evidence type="ECO:0000256" key="5">
    <source>
        <dbReference type="ARBA" id="ARBA00022741"/>
    </source>
</evidence>
<dbReference type="Pfam" id="PF02518">
    <property type="entry name" value="HATPase_c"/>
    <property type="match status" value="1"/>
</dbReference>
<proteinExistence type="predicted"/>
<dbReference type="Proteomes" id="UP000287502">
    <property type="component" value="Chromosome"/>
</dbReference>
<keyword evidence="6" id="KW-0418">Kinase</keyword>
<dbReference type="PANTHER" id="PTHR43065:SF10">
    <property type="entry name" value="PEROXIDE STRESS-ACTIVATED HISTIDINE KINASE MAK3"/>
    <property type="match status" value="1"/>
</dbReference>
<dbReference type="NCBIfam" id="TIGR00229">
    <property type="entry name" value="sensory_box"/>
    <property type="match status" value="1"/>
</dbReference>
<dbReference type="EC" id="2.7.13.3" evidence="2"/>
<protein>
    <recommendedName>
        <fullName evidence="2">histidine kinase</fullName>
        <ecNumber evidence="2">2.7.13.3</ecNumber>
    </recommendedName>
</protein>
<dbReference type="GO" id="GO:0000155">
    <property type="term" value="F:phosphorelay sensor kinase activity"/>
    <property type="evidence" value="ECO:0007669"/>
    <property type="project" value="InterPro"/>
</dbReference>
<dbReference type="InterPro" id="IPR003594">
    <property type="entry name" value="HATPase_dom"/>
</dbReference>
<dbReference type="InterPro" id="IPR036890">
    <property type="entry name" value="HATPase_C_sf"/>
</dbReference>
<keyword evidence="3" id="KW-0597">Phosphoprotein</keyword>
<dbReference type="PROSITE" id="PS50112">
    <property type="entry name" value="PAS"/>
    <property type="match status" value="1"/>
</dbReference>
<evidence type="ECO:0000256" key="2">
    <source>
        <dbReference type="ARBA" id="ARBA00012438"/>
    </source>
</evidence>
<dbReference type="OrthoDB" id="9805967at2"/>
<dbReference type="SUPFAM" id="SSF55874">
    <property type="entry name" value="ATPase domain of HSP90 chaperone/DNA topoisomerase II/histidine kinase"/>
    <property type="match status" value="1"/>
</dbReference>
<dbReference type="PRINTS" id="PR00344">
    <property type="entry name" value="BCTRLSENSOR"/>
</dbReference>
<keyword evidence="12" id="KW-1185">Reference proteome</keyword>
<accession>A0A3R5UZB9</accession>
<keyword evidence="5" id="KW-0547">Nucleotide-binding</keyword>
<dbReference type="InterPro" id="IPR000014">
    <property type="entry name" value="PAS"/>
</dbReference>
<dbReference type="SMART" id="SM00091">
    <property type="entry name" value="PAS"/>
    <property type="match status" value="2"/>
</dbReference>
<feature type="domain" description="PAS" evidence="10">
    <location>
        <begin position="154"/>
        <end position="199"/>
    </location>
</feature>
<dbReference type="InterPro" id="IPR003661">
    <property type="entry name" value="HisK_dim/P_dom"/>
</dbReference>
<dbReference type="AlphaFoldDB" id="A0A3R5UZB9"/>
<evidence type="ECO:0000313" key="12">
    <source>
        <dbReference type="Proteomes" id="UP000287502"/>
    </source>
</evidence>
<dbReference type="SUPFAM" id="SSF47384">
    <property type="entry name" value="Homodimeric domain of signal transducing histidine kinase"/>
    <property type="match status" value="1"/>
</dbReference>
<evidence type="ECO:0000259" key="9">
    <source>
        <dbReference type="PROSITE" id="PS50109"/>
    </source>
</evidence>
<evidence type="ECO:0000256" key="3">
    <source>
        <dbReference type="ARBA" id="ARBA00022553"/>
    </source>
</evidence>
<dbReference type="CDD" id="cd00130">
    <property type="entry name" value="PAS"/>
    <property type="match status" value="2"/>
</dbReference>
<dbReference type="Gene3D" id="3.30.565.10">
    <property type="entry name" value="Histidine kinase-like ATPase, C-terminal domain"/>
    <property type="match status" value="1"/>
</dbReference>
<keyword evidence="4" id="KW-0808">Transferase</keyword>
<gene>
    <name evidence="11" type="ORF">EP073_12295</name>
</gene>
<dbReference type="InterPro" id="IPR035965">
    <property type="entry name" value="PAS-like_dom_sf"/>
</dbReference>
<keyword evidence="8" id="KW-0902">Two-component regulatory system</keyword>
<dbReference type="Gene3D" id="1.10.287.130">
    <property type="match status" value="1"/>
</dbReference>
<dbReference type="EMBL" id="CP035108">
    <property type="protein sequence ID" value="QAR34156.1"/>
    <property type="molecule type" value="Genomic_DNA"/>
</dbReference>
<keyword evidence="7" id="KW-0067">ATP-binding</keyword>
<organism evidence="11 12">
    <name type="scientific">Geovibrio thiophilus</name>
    <dbReference type="NCBI Taxonomy" id="139438"/>
    <lineage>
        <taxon>Bacteria</taxon>
        <taxon>Pseudomonadati</taxon>
        <taxon>Deferribacterota</taxon>
        <taxon>Deferribacteres</taxon>
        <taxon>Deferribacterales</taxon>
        <taxon>Geovibrionaceae</taxon>
        <taxon>Geovibrio</taxon>
    </lineage>
</organism>
<evidence type="ECO:0000256" key="4">
    <source>
        <dbReference type="ARBA" id="ARBA00022679"/>
    </source>
</evidence>
<evidence type="ECO:0000256" key="1">
    <source>
        <dbReference type="ARBA" id="ARBA00000085"/>
    </source>
</evidence>
<dbReference type="PROSITE" id="PS50109">
    <property type="entry name" value="HIS_KIN"/>
    <property type="match status" value="1"/>
</dbReference>
<evidence type="ECO:0000259" key="10">
    <source>
        <dbReference type="PROSITE" id="PS50112"/>
    </source>
</evidence>
<evidence type="ECO:0000256" key="8">
    <source>
        <dbReference type="ARBA" id="ARBA00023012"/>
    </source>
</evidence>
<dbReference type="SUPFAM" id="SSF55785">
    <property type="entry name" value="PYP-like sensor domain (PAS domain)"/>
    <property type="match status" value="2"/>
</dbReference>
<name>A0A3R5UZB9_9BACT</name>
<dbReference type="RefSeq" id="WP_128467461.1">
    <property type="nucleotide sequence ID" value="NZ_CP035108.1"/>
</dbReference>
<dbReference type="Pfam" id="PF08447">
    <property type="entry name" value="PAS_3"/>
    <property type="match status" value="1"/>
</dbReference>
<dbReference type="InterPro" id="IPR005467">
    <property type="entry name" value="His_kinase_dom"/>
</dbReference>
<dbReference type="InterPro" id="IPR013655">
    <property type="entry name" value="PAS_fold_3"/>
</dbReference>
<sequence>MIGENCSSGNNAALLLSVIDSIGKGILVFNGKVIYCNSAAEKALGYPAGSLEGKDPSEIFPVDSKLLSSCLFEEIYDCEMGGEFNFQTASGALAALKSEIRSIDFEGRSACMVTFDVSSPADKQVKKLAETEQLFRILTENSFAGIYIYKDKYIYANPEYLSKTGYSMDELKQMSPWELVHEDDRRFVKENVLRRLAGEVFDQKYHERKIITKSGEIRTVRVATNTVMIDGEFAGIGSTIDISDLKQLQDGLEEKVREETLKRYEQEQLLVQQSKLAEMGAMLRSIAHQWKQPLSAVGMLLQDMTRTFSSGGLDKEYIDWVHDTASEQISYMTETVRDFMDFLRPSKERSLFTIEDALWPTLKIFSHQAISHELSIEMKCGLKRDASEEMSVRIKSVSSSNIFVDCENCGRNDVYVEGYRNEFMQVLLNIFNNAKDAIASAKKQGTLTESGRITVRLADLEGRISIDIEDNGGGIPEELIKKIFDPYFTTKSSEQGSGIGLYMVRAIVENNMGGEVRVRNGKAGAVFSIILDRHMKSTSAAGSC</sequence>
<dbReference type="InterPro" id="IPR004358">
    <property type="entry name" value="Sig_transdc_His_kin-like_C"/>
</dbReference>
<evidence type="ECO:0000313" key="11">
    <source>
        <dbReference type="EMBL" id="QAR34156.1"/>
    </source>
</evidence>
<dbReference type="PANTHER" id="PTHR43065">
    <property type="entry name" value="SENSOR HISTIDINE KINASE"/>
    <property type="match status" value="1"/>
</dbReference>
<dbReference type="GO" id="GO:0005524">
    <property type="term" value="F:ATP binding"/>
    <property type="evidence" value="ECO:0007669"/>
    <property type="project" value="UniProtKB-KW"/>
</dbReference>
<evidence type="ECO:0000256" key="7">
    <source>
        <dbReference type="ARBA" id="ARBA00022840"/>
    </source>
</evidence>
<dbReference type="CDD" id="cd00082">
    <property type="entry name" value="HisKA"/>
    <property type="match status" value="1"/>
</dbReference>
<comment type="catalytic activity">
    <reaction evidence="1">
        <text>ATP + protein L-histidine = ADP + protein N-phospho-L-histidine.</text>
        <dbReference type="EC" id="2.7.13.3"/>
    </reaction>
</comment>
<dbReference type="InterPro" id="IPR036097">
    <property type="entry name" value="HisK_dim/P_sf"/>
</dbReference>
<evidence type="ECO:0000256" key="6">
    <source>
        <dbReference type="ARBA" id="ARBA00022777"/>
    </source>
</evidence>
<dbReference type="Pfam" id="PF13188">
    <property type="entry name" value="PAS_8"/>
    <property type="match status" value="1"/>
</dbReference>
<reference evidence="11 12" key="1">
    <citation type="submission" date="2019-01" db="EMBL/GenBank/DDBJ databases">
        <title>Geovibrio thiophilus DSM 11263, complete genome.</title>
        <authorList>
            <person name="Spring S."/>
            <person name="Bunk B."/>
            <person name="Sproer C."/>
        </authorList>
    </citation>
    <scope>NUCLEOTIDE SEQUENCE [LARGE SCALE GENOMIC DNA]</scope>
    <source>
        <strain evidence="11 12">DSM 11263</strain>
    </source>
</reference>
<dbReference type="SMART" id="SM00387">
    <property type="entry name" value="HATPase_c"/>
    <property type="match status" value="1"/>
</dbReference>
<dbReference type="Gene3D" id="3.30.450.20">
    <property type="entry name" value="PAS domain"/>
    <property type="match status" value="2"/>
</dbReference>